<dbReference type="RefSeq" id="WP_345090095.1">
    <property type="nucleotide sequence ID" value="NZ_BAABCS010000004.1"/>
</dbReference>
<gene>
    <name evidence="3" type="ORF">GCM10022388_04580</name>
</gene>
<sequence>MLKHKKNVVLVVIALLFGSKSIAQETSFAKVGLKAGINYANYTSSEVNTDAITNFHAGLLVELKIFKNFSLQPELLYSTQGASLKNLNEEFKNELGYISIPALAKFYLTDHLSMELGPQASFLLSERNEVKAGDSNTFDFAVAGGISYKFGKHFFVQGRYGLGLTEPKRDADVKNSVVQASLGYLF</sequence>
<dbReference type="EMBL" id="BAABCS010000004">
    <property type="protein sequence ID" value="GAA4042771.1"/>
    <property type="molecule type" value="Genomic_DNA"/>
</dbReference>
<evidence type="ECO:0000313" key="4">
    <source>
        <dbReference type="Proteomes" id="UP001500426"/>
    </source>
</evidence>
<evidence type="ECO:0000313" key="3">
    <source>
        <dbReference type="EMBL" id="GAA4042771.1"/>
    </source>
</evidence>
<feature type="chain" id="PRO_5045398956" evidence="1">
    <location>
        <begin position="24"/>
        <end position="186"/>
    </location>
</feature>
<dbReference type="InterPro" id="IPR025665">
    <property type="entry name" value="Beta-barrel_OMP_2"/>
</dbReference>
<organism evidence="3 4">
    <name type="scientific">Flavobacterium chungnamense</name>
    <dbReference type="NCBI Taxonomy" id="706182"/>
    <lineage>
        <taxon>Bacteria</taxon>
        <taxon>Pseudomonadati</taxon>
        <taxon>Bacteroidota</taxon>
        <taxon>Flavobacteriia</taxon>
        <taxon>Flavobacteriales</taxon>
        <taxon>Flavobacteriaceae</taxon>
        <taxon>Flavobacterium</taxon>
    </lineage>
</organism>
<comment type="caution">
    <text evidence="3">The sequence shown here is derived from an EMBL/GenBank/DDBJ whole genome shotgun (WGS) entry which is preliminary data.</text>
</comment>
<dbReference type="SUPFAM" id="SSF56925">
    <property type="entry name" value="OMPA-like"/>
    <property type="match status" value="1"/>
</dbReference>
<keyword evidence="4" id="KW-1185">Reference proteome</keyword>
<evidence type="ECO:0000256" key="1">
    <source>
        <dbReference type="SAM" id="SignalP"/>
    </source>
</evidence>
<evidence type="ECO:0000259" key="2">
    <source>
        <dbReference type="Pfam" id="PF13568"/>
    </source>
</evidence>
<protein>
    <submittedName>
        <fullName evidence="3">Porin family protein</fullName>
    </submittedName>
</protein>
<name>A0ABP7UGA9_9FLAO</name>
<feature type="domain" description="Outer membrane protein beta-barrel" evidence="2">
    <location>
        <begin position="23"/>
        <end position="165"/>
    </location>
</feature>
<feature type="signal peptide" evidence="1">
    <location>
        <begin position="1"/>
        <end position="23"/>
    </location>
</feature>
<proteinExistence type="predicted"/>
<reference evidence="4" key="1">
    <citation type="journal article" date="2019" name="Int. J. Syst. Evol. Microbiol.">
        <title>The Global Catalogue of Microorganisms (GCM) 10K type strain sequencing project: providing services to taxonomists for standard genome sequencing and annotation.</title>
        <authorList>
            <consortium name="The Broad Institute Genomics Platform"/>
            <consortium name="The Broad Institute Genome Sequencing Center for Infectious Disease"/>
            <person name="Wu L."/>
            <person name="Ma J."/>
        </authorList>
    </citation>
    <scope>NUCLEOTIDE SEQUENCE [LARGE SCALE GENOMIC DNA]</scope>
    <source>
        <strain evidence="4">JCM 17068</strain>
    </source>
</reference>
<keyword evidence="1" id="KW-0732">Signal</keyword>
<dbReference type="InterPro" id="IPR011250">
    <property type="entry name" value="OMP/PagP_B-barrel"/>
</dbReference>
<accession>A0ABP7UGA9</accession>
<dbReference type="Proteomes" id="UP001500426">
    <property type="component" value="Unassembled WGS sequence"/>
</dbReference>
<dbReference type="Pfam" id="PF13568">
    <property type="entry name" value="OMP_b-brl_2"/>
    <property type="match status" value="1"/>
</dbReference>